<dbReference type="SUPFAM" id="SSF51445">
    <property type="entry name" value="(Trans)glycosidases"/>
    <property type="match status" value="1"/>
</dbReference>
<proteinExistence type="inferred from homology"/>
<dbReference type="InterPro" id="IPR017853">
    <property type="entry name" value="GH"/>
</dbReference>
<evidence type="ECO:0000313" key="7">
    <source>
        <dbReference type="Proteomes" id="UP000315750"/>
    </source>
</evidence>
<comment type="similarity">
    <text evidence="3">Belongs to the glycosyl hydrolase 5 (cellulase A) family.</text>
</comment>
<dbReference type="AlphaFoldDB" id="A0A518AU50"/>
<dbReference type="Proteomes" id="UP000315750">
    <property type="component" value="Chromosome"/>
</dbReference>
<feature type="chain" id="PRO_5021834764" evidence="4">
    <location>
        <begin position="33"/>
        <end position="383"/>
    </location>
</feature>
<dbReference type="GO" id="GO:0004553">
    <property type="term" value="F:hydrolase activity, hydrolyzing O-glycosyl compounds"/>
    <property type="evidence" value="ECO:0007669"/>
    <property type="project" value="InterPro"/>
</dbReference>
<keyword evidence="1 3" id="KW-0378">Hydrolase</keyword>
<dbReference type="RefSeq" id="WP_145249949.1">
    <property type="nucleotide sequence ID" value="NZ_CP036278.1"/>
</dbReference>
<accession>A0A518AU50</accession>
<name>A0A518AU50_9BACT</name>
<dbReference type="OrthoDB" id="9774262at2"/>
<dbReference type="EMBL" id="CP036278">
    <property type="protein sequence ID" value="QDU58259.1"/>
    <property type="molecule type" value="Genomic_DNA"/>
</dbReference>
<keyword evidence="2 3" id="KW-0326">Glycosidase</keyword>
<gene>
    <name evidence="6" type="ORF">Pan181_44920</name>
</gene>
<dbReference type="Pfam" id="PF00150">
    <property type="entry name" value="Cellulase"/>
    <property type="match status" value="1"/>
</dbReference>
<evidence type="ECO:0000259" key="5">
    <source>
        <dbReference type="Pfam" id="PF00150"/>
    </source>
</evidence>
<reference evidence="6 7" key="1">
    <citation type="submission" date="2019-02" db="EMBL/GenBank/DDBJ databases">
        <title>Deep-cultivation of Planctomycetes and their phenomic and genomic characterization uncovers novel biology.</title>
        <authorList>
            <person name="Wiegand S."/>
            <person name="Jogler M."/>
            <person name="Boedeker C."/>
            <person name="Pinto D."/>
            <person name="Vollmers J."/>
            <person name="Rivas-Marin E."/>
            <person name="Kohn T."/>
            <person name="Peeters S.H."/>
            <person name="Heuer A."/>
            <person name="Rast P."/>
            <person name="Oberbeckmann S."/>
            <person name="Bunk B."/>
            <person name="Jeske O."/>
            <person name="Meyerdierks A."/>
            <person name="Storesund J.E."/>
            <person name="Kallscheuer N."/>
            <person name="Luecker S."/>
            <person name="Lage O.M."/>
            <person name="Pohl T."/>
            <person name="Merkel B.J."/>
            <person name="Hornburger P."/>
            <person name="Mueller R.-W."/>
            <person name="Bruemmer F."/>
            <person name="Labrenz M."/>
            <person name="Spormann A.M."/>
            <person name="Op den Camp H."/>
            <person name="Overmann J."/>
            <person name="Amann R."/>
            <person name="Jetten M.S.M."/>
            <person name="Mascher T."/>
            <person name="Medema M.H."/>
            <person name="Devos D.P."/>
            <person name="Kaster A.-K."/>
            <person name="Ovreas L."/>
            <person name="Rohde M."/>
            <person name="Galperin M.Y."/>
            <person name="Jogler C."/>
        </authorList>
    </citation>
    <scope>NUCLEOTIDE SEQUENCE [LARGE SCALE GENOMIC DNA]</scope>
    <source>
        <strain evidence="6 7">Pan181</strain>
    </source>
</reference>
<feature type="domain" description="Glycoside hydrolase family 5" evidence="5">
    <location>
        <begin position="72"/>
        <end position="316"/>
    </location>
</feature>
<dbReference type="InterPro" id="IPR001547">
    <property type="entry name" value="Glyco_hydro_5"/>
</dbReference>
<sequence length="383" mass="43603" precursor="true">MTTLTALPVRRSIRLSALLLTTMVLLSLPAAAQQWSVQQSQEWYEKQPWLVGCNFLPSTAINQIEMWQTSTWDKATIERELTWAQQLGFNSVRVYLHDVVYAHERQAFLDHIDRFLNICQQRGIRPILVLFDDCHYAKPEIGDQPDPIPGVHNSGWKQSPGYDITLAYERGELPDSEVKRLKDYVTTVLTHFKDDPRILAWDLYNEPGGSRSQSLRLLQDTWQWAWQVRPSQPLTAGVRGTSLPAARKLNAKNADIYSFHDYSSPKSFAKSVAEAIEQADGRPVFCTEYMARPKGSTFKACLPVFKKHKIACYNWGLVDGKSGTKWSWGTRSIGAGDAVPTPKRDPANAPSDPPLWFHDIFHPDGTPYIEAETDFIRRTLRDE</sequence>
<keyword evidence="7" id="KW-1185">Reference proteome</keyword>
<protein>
    <submittedName>
        <fullName evidence="6">Sugar-binding cellulase-like protein</fullName>
    </submittedName>
</protein>
<evidence type="ECO:0000256" key="4">
    <source>
        <dbReference type="SAM" id="SignalP"/>
    </source>
</evidence>
<dbReference type="GO" id="GO:0000272">
    <property type="term" value="P:polysaccharide catabolic process"/>
    <property type="evidence" value="ECO:0007669"/>
    <property type="project" value="InterPro"/>
</dbReference>
<evidence type="ECO:0000256" key="1">
    <source>
        <dbReference type="ARBA" id="ARBA00022801"/>
    </source>
</evidence>
<keyword evidence="4" id="KW-0732">Signal</keyword>
<dbReference type="KEGG" id="amuc:Pan181_44920"/>
<organism evidence="6 7">
    <name type="scientific">Aeoliella mucimassa</name>
    <dbReference type="NCBI Taxonomy" id="2527972"/>
    <lineage>
        <taxon>Bacteria</taxon>
        <taxon>Pseudomonadati</taxon>
        <taxon>Planctomycetota</taxon>
        <taxon>Planctomycetia</taxon>
        <taxon>Pirellulales</taxon>
        <taxon>Lacipirellulaceae</taxon>
        <taxon>Aeoliella</taxon>
    </lineage>
</organism>
<dbReference type="Gene3D" id="3.20.20.80">
    <property type="entry name" value="Glycosidases"/>
    <property type="match status" value="1"/>
</dbReference>
<evidence type="ECO:0000313" key="6">
    <source>
        <dbReference type="EMBL" id="QDU58259.1"/>
    </source>
</evidence>
<feature type="signal peptide" evidence="4">
    <location>
        <begin position="1"/>
        <end position="32"/>
    </location>
</feature>
<evidence type="ECO:0000256" key="2">
    <source>
        <dbReference type="ARBA" id="ARBA00023295"/>
    </source>
</evidence>
<evidence type="ECO:0000256" key="3">
    <source>
        <dbReference type="RuleBase" id="RU361153"/>
    </source>
</evidence>